<accession>A0ABP9GIY2</accession>
<keyword evidence="3" id="KW-1185">Reference proteome</keyword>
<name>A0ABP9GIY2_9ACTN</name>
<feature type="compositionally biased region" description="Low complexity" evidence="1">
    <location>
        <begin position="30"/>
        <end position="42"/>
    </location>
</feature>
<sequence length="100" mass="10057">MAIAAPLIGAIRLPGMAHSAAGGSAGGSARGSTGARESAAGSADMAFPPTIFVPSRNMARDPILTLPGRKVPVPATPLSSLAIRMRMFRLGGNGMSVQMP</sequence>
<organism evidence="2 3">
    <name type="scientific">Yinghuangia aomiensis</name>
    <dbReference type="NCBI Taxonomy" id="676205"/>
    <lineage>
        <taxon>Bacteria</taxon>
        <taxon>Bacillati</taxon>
        <taxon>Actinomycetota</taxon>
        <taxon>Actinomycetes</taxon>
        <taxon>Kitasatosporales</taxon>
        <taxon>Streptomycetaceae</taxon>
        <taxon>Yinghuangia</taxon>
    </lineage>
</organism>
<protein>
    <submittedName>
        <fullName evidence="2">Uncharacterized protein</fullName>
    </submittedName>
</protein>
<feature type="region of interest" description="Disordered" evidence="1">
    <location>
        <begin position="19"/>
        <end position="42"/>
    </location>
</feature>
<reference evidence="3" key="1">
    <citation type="journal article" date="2019" name="Int. J. Syst. Evol. Microbiol.">
        <title>The Global Catalogue of Microorganisms (GCM) 10K type strain sequencing project: providing services to taxonomists for standard genome sequencing and annotation.</title>
        <authorList>
            <consortium name="The Broad Institute Genomics Platform"/>
            <consortium name="The Broad Institute Genome Sequencing Center for Infectious Disease"/>
            <person name="Wu L."/>
            <person name="Ma J."/>
        </authorList>
    </citation>
    <scope>NUCLEOTIDE SEQUENCE [LARGE SCALE GENOMIC DNA]</scope>
    <source>
        <strain evidence="3">JCM 17986</strain>
    </source>
</reference>
<evidence type="ECO:0000313" key="3">
    <source>
        <dbReference type="Proteomes" id="UP001500466"/>
    </source>
</evidence>
<comment type="caution">
    <text evidence="2">The sequence shown here is derived from an EMBL/GenBank/DDBJ whole genome shotgun (WGS) entry which is preliminary data.</text>
</comment>
<gene>
    <name evidence="2" type="ORF">GCM10023205_00670</name>
</gene>
<proteinExistence type="predicted"/>
<evidence type="ECO:0000313" key="2">
    <source>
        <dbReference type="EMBL" id="GAA4944916.1"/>
    </source>
</evidence>
<dbReference type="Proteomes" id="UP001500466">
    <property type="component" value="Unassembled WGS sequence"/>
</dbReference>
<evidence type="ECO:0000256" key="1">
    <source>
        <dbReference type="SAM" id="MobiDB-lite"/>
    </source>
</evidence>
<dbReference type="EMBL" id="BAABHS010000001">
    <property type="protein sequence ID" value="GAA4944916.1"/>
    <property type="molecule type" value="Genomic_DNA"/>
</dbReference>